<evidence type="ECO:0000313" key="3">
    <source>
        <dbReference type="Proteomes" id="UP000663865"/>
    </source>
</evidence>
<evidence type="ECO:0000313" key="1">
    <source>
        <dbReference type="EMBL" id="CAF3619787.1"/>
    </source>
</evidence>
<dbReference type="Proteomes" id="UP000663865">
    <property type="component" value="Unassembled WGS sequence"/>
</dbReference>
<protein>
    <recommendedName>
        <fullName evidence="4">Peptidase C39-like domain-containing protein</fullName>
    </recommendedName>
</protein>
<dbReference type="AlphaFoldDB" id="A0A818PF41"/>
<gene>
    <name evidence="1" type="ORF">KIK155_LOCUS21855</name>
    <name evidence="2" type="ORF">TOA249_LOCUS24119</name>
</gene>
<comment type="caution">
    <text evidence="1">The sequence shown here is derived from an EMBL/GenBank/DDBJ whole genome shotgun (WGS) entry which is preliminary data.</text>
</comment>
<dbReference type="Proteomes" id="UP000663838">
    <property type="component" value="Unassembled WGS sequence"/>
</dbReference>
<evidence type="ECO:0000313" key="2">
    <source>
        <dbReference type="EMBL" id="CAF4813277.1"/>
    </source>
</evidence>
<reference evidence="1" key="1">
    <citation type="submission" date="2021-02" db="EMBL/GenBank/DDBJ databases">
        <authorList>
            <person name="Nowell W R."/>
        </authorList>
    </citation>
    <scope>NUCLEOTIDE SEQUENCE</scope>
</reference>
<dbReference type="EMBL" id="CAJOBS010002413">
    <property type="protein sequence ID" value="CAF4813277.1"/>
    <property type="molecule type" value="Genomic_DNA"/>
</dbReference>
<dbReference type="EMBL" id="CAJNYV010003891">
    <property type="protein sequence ID" value="CAF3619787.1"/>
    <property type="molecule type" value="Genomic_DNA"/>
</dbReference>
<accession>A0A818PF41</accession>
<name>A0A818PF41_9BILA</name>
<sequence length="324" mass="37547">MSIANKKCVQSKQDEKPSQCTMLLDVSPRFQWDHGNGYCGEVSLQCIGLYYGAWISQGLIRDLNRGEFLLQRMPSNDKRDPLRTISLLHFKYDEWDWKNSHSAQYRDFCRWMKLSLLRKHPIMFGIFLPDDDCDDYDHIVPAIGIRYRYPNEYDPDDILIYYDLYSSRAFEKCLSEETMASTRAEMSTNIHIRDERIPLITDYGIAITGVMDKDRVTLPVHLAVSARDEPDPVLNAKSREMDGTVTVNNLTIGSTYVLLRYASYKFTPIEGDANDFINSRFDVKHEFIADNSTYVYKDPKKIPSKGSVYYRCVLKPDVVQNSCE</sequence>
<evidence type="ECO:0008006" key="4">
    <source>
        <dbReference type="Google" id="ProtNLM"/>
    </source>
</evidence>
<organism evidence="1 3">
    <name type="scientific">Rotaria socialis</name>
    <dbReference type="NCBI Taxonomy" id="392032"/>
    <lineage>
        <taxon>Eukaryota</taxon>
        <taxon>Metazoa</taxon>
        <taxon>Spiralia</taxon>
        <taxon>Gnathifera</taxon>
        <taxon>Rotifera</taxon>
        <taxon>Eurotatoria</taxon>
        <taxon>Bdelloidea</taxon>
        <taxon>Philodinida</taxon>
        <taxon>Philodinidae</taxon>
        <taxon>Rotaria</taxon>
    </lineage>
</organism>
<proteinExistence type="predicted"/>